<feature type="region of interest" description="Disordered" evidence="7">
    <location>
        <begin position="480"/>
        <end position="514"/>
    </location>
</feature>
<evidence type="ECO:0000256" key="1">
    <source>
        <dbReference type="ARBA" id="ARBA00004123"/>
    </source>
</evidence>
<keyword evidence="2" id="KW-0677">Repeat</keyword>
<evidence type="ECO:0000256" key="6">
    <source>
        <dbReference type="ARBA" id="ARBA00023242"/>
    </source>
</evidence>
<keyword evidence="6" id="KW-0539">Nucleus</keyword>
<reference evidence="9" key="2">
    <citation type="submission" date="2020-07" db="EMBL/GenBank/DDBJ databases">
        <authorList>
            <person name="Vera ALvarez R."/>
            <person name="Arias-Moreno D.M."/>
            <person name="Jimenez-Jacinto V."/>
            <person name="Jimenez-Bremont J.F."/>
            <person name="Swaminathan K."/>
            <person name="Moose S.P."/>
            <person name="Guerrero-Gonzalez M.L."/>
            <person name="Marino-Ramirez L."/>
            <person name="Landsman D."/>
            <person name="Rodriguez-Kessler M."/>
            <person name="Delgado-Sanchez P."/>
        </authorList>
    </citation>
    <scope>NUCLEOTIDE SEQUENCE</scope>
    <source>
        <tissue evidence="9">Cladode</tissue>
    </source>
</reference>
<feature type="domain" description="Myb-like" evidence="8">
    <location>
        <begin position="59"/>
        <end position="117"/>
    </location>
</feature>
<feature type="domain" description="Myb-like" evidence="8">
    <location>
        <begin position="328"/>
        <end position="392"/>
    </location>
</feature>
<dbReference type="AlphaFoldDB" id="A0A7C9DGZ0"/>
<dbReference type="CDD" id="cd12203">
    <property type="entry name" value="GT1"/>
    <property type="match status" value="2"/>
</dbReference>
<name>A0A7C9DGZ0_OPUST</name>
<dbReference type="SMART" id="SM00717">
    <property type="entry name" value="SANT"/>
    <property type="match status" value="2"/>
</dbReference>
<dbReference type="InterPro" id="IPR001005">
    <property type="entry name" value="SANT/Myb"/>
</dbReference>
<evidence type="ECO:0000256" key="2">
    <source>
        <dbReference type="ARBA" id="ARBA00022737"/>
    </source>
</evidence>
<dbReference type="EMBL" id="GISG01108842">
    <property type="protein sequence ID" value="MBA4638248.1"/>
    <property type="molecule type" value="Transcribed_RNA"/>
</dbReference>
<dbReference type="GO" id="GO:0005634">
    <property type="term" value="C:nucleus"/>
    <property type="evidence" value="ECO:0007669"/>
    <property type="project" value="UniProtKB-SubCell"/>
</dbReference>
<organism evidence="9">
    <name type="scientific">Opuntia streptacantha</name>
    <name type="common">Prickly pear cactus</name>
    <name type="synonym">Opuntia cardona</name>
    <dbReference type="NCBI Taxonomy" id="393608"/>
    <lineage>
        <taxon>Eukaryota</taxon>
        <taxon>Viridiplantae</taxon>
        <taxon>Streptophyta</taxon>
        <taxon>Embryophyta</taxon>
        <taxon>Tracheophyta</taxon>
        <taxon>Spermatophyta</taxon>
        <taxon>Magnoliopsida</taxon>
        <taxon>eudicotyledons</taxon>
        <taxon>Gunneridae</taxon>
        <taxon>Pentapetalae</taxon>
        <taxon>Caryophyllales</taxon>
        <taxon>Cactineae</taxon>
        <taxon>Cactaceae</taxon>
        <taxon>Opuntioideae</taxon>
        <taxon>Opuntia</taxon>
    </lineage>
</organism>
<evidence type="ECO:0000259" key="8">
    <source>
        <dbReference type="PROSITE" id="PS50090"/>
    </source>
</evidence>
<evidence type="ECO:0000256" key="5">
    <source>
        <dbReference type="ARBA" id="ARBA00023163"/>
    </source>
</evidence>
<dbReference type="SUPFAM" id="SSF46689">
    <property type="entry name" value="Homeodomain-like"/>
    <property type="match status" value="1"/>
</dbReference>
<dbReference type="FunFam" id="1.10.10.60:FF:000061">
    <property type="entry name" value="Trihelix transcription factor GT-2"/>
    <property type="match status" value="1"/>
</dbReference>
<protein>
    <recommendedName>
        <fullName evidence="8">Myb-like domain-containing protein</fullName>
    </recommendedName>
</protein>
<proteinExistence type="predicted"/>
<dbReference type="InterPro" id="IPR044822">
    <property type="entry name" value="Myb_DNA-bind_4"/>
</dbReference>
<dbReference type="PANTHER" id="PTHR21654">
    <property type="entry name" value="FI21293P1"/>
    <property type="match status" value="1"/>
</dbReference>
<dbReference type="PANTHER" id="PTHR21654:SF14">
    <property type="entry name" value="TRIHELIX TRANSCRIPTION FACTOR GTL1-LIKE"/>
    <property type="match status" value="1"/>
</dbReference>
<reference evidence="9" key="1">
    <citation type="journal article" date="2013" name="J. Plant Res.">
        <title>Effect of fungi and light on seed germination of three Opuntia species from semiarid lands of central Mexico.</title>
        <authorList>
            <person name="Delgado-Sanchez P."/>
            <person name="Jimenez-Bremont J.F."/>
            <person name="Guerrero-Gonzalez Mde L."/>
            <person name="Flores J."/>
        </authorList>
    </citation>
    <scope>NUCLEOTIDE SEQUENCE</scope>
    <source>
        <tissue evidence="9">Cladode</tissue>
    </source>
</reference>
<feature type="compositionally biased region" description="Acidic residues" evidence="7">
    <location>
        <begin position="33"/>
        <end position="42"/>
    </location>
</feature>
<dbReference type="FunFam" id="1.10.10.60:FF:000092">
    <property type="entry name" value="Trihelix transcription factor GT-2"/>
    <property type="match status" value="1"/>
</dbReference>
<evidence type="ECO:0000256" key="3">
    <source>
        <dbReference type="ARBA" id="ARBA00023015"/>
    </source>
</evidence>
<feature type="compositionally biased region" description="Basic and acidic residues" evidence="7">
    <location>
        <begin position="482"/>
        <end position="499"/>
    </location>
</feature>
<feature type="region of interest" description="Disordered" evidence="7">
    <location>
        <begin position="1"/>
        <end position="59"/>
    </location>
</feature>
<accession>A0A7C9DGZ0</accession>
<evidence type="ECO:0000256" key="7">
    <source>
        <dbReference type="SAM" id="MobiDB-lite"/>
    </source>
</evidence>
<evidence type="ECO:0000256" key="4">
    <source>
        <dbReference type="ARBA" id="ARBA00023125"/>
    </source>
</evidence>
<dbReference type="GO" id="GO:0006355">
    <property type="term" value="P:regulation of DNA-templated transcription"/>
    <property type="evidence" value="ECO:0007669"/>
    <property type="project" value="UniProtKB-ARBA"/>
</dbReference>
<dbReference type="Pfam" id="PF13837">
    <property type="entry name" value="Myb_DNA-bind_4"/>
    <property type="match status" value="2"/>
</dbReference>
<evidence type="ECO:0000313" key="9">
    <source>
        <dbReference type="EMBL" id="MBA4638248.1"/>
    </source>
</evidence>
<comment type="subcellular location">
    <subcellularLocation>
        <location evidence="1">Nucleus</location>
    </subcellularLocation>
</comment>
<keyword evidence="3" id="KW-0805">Transcription regulation</keyword>
<dbReference type="Gene3D" id="1.10.10.60">
    <property type="entry name" value="Homeodomain-like"/>
    <property type="match status" value="2"/>
</dbReference>
<dbReference type="PROSITE" id="PS50090">
    <property type="entry name" value="MYB_LIKE"/>
    <property type="match status" value="2"/>
</dbReference>
<keyword evidence="4" id="KW-0238">DNA-binding</keyword>
<dbReference type="InterPro" id="IPR009057">
    <property type="entry name" value="Homeodomain-like_sf"/>
</dbReference>
<dbReference type="GO" id="GO:0003677">
    <property type="term" value="F:DNA binding"/>
    <property type="evidence" value="ECO:0007669"/>
    <property type="project" value="UniProtKB-KW"/>
</dbReference>
<sequence>MQGNSEAPEISGDGRENHADGSVSIAKAVIEDRENEENEEDGITPAPADGVGDRFSPANRWPQEETLALLRIRSEMDVVFRQSGSKAPLWDQVSRQMAEHGYDRSAKKCKEKFENIYKYHKRLKNCSYSRPNGKTYRFFDQLEALDHHQASLQALAPEQDDTAMKDTMLSINPVLSNTPNVPQIAMPISVNFDSSPITTSTSTTYSSESESEGSQKKKRKWADFFGELMKSVLEKQDDLQKKFLEAIDKCENERIAREEAWKAQEIARIKREQELLMQERSISAAKDAAVLAFLQKILEQHQDPVALGQMEGNPGQEMSMVCRNERDSGENPSSRWPREEVEALIRIRSNLELNDQGGGLKGPLWEEISMAMKRMGYGRSAKRCKEKWENINKYYRRVKDTNKQRPVDSKTCPYFHLLDALYSMKAKKLDNSSEGAGCNLRPEELLMHMMNHHHSGQQQGQAILQQEEGQLIMAQESTLDGNHNHSEDEDKHVEYERGDYQSVAKDPSPMKIME</sequence>
<keyword evidence="5" id="KW-0804">Transcription</keyword>